<evidence type="ECO:0000256" key="3">
    <source>
        <dbReference type="ARBA" id="ARBA00023161"/>
    </source>
</evidence>
<dbReference type="OrthoDB" id="18087at2759"/>
<accession>A0A2K0T6H2</accession>
<feature type="compositionally biased region" description="Polar residues" evidence="6">
    <location>
        <begin position="382"/>
        <end position="403"/>
    </location>
</feature>
<feature type="region of interest" description="Disordered" evidence="6">
    <location>
        <begin position="1"/>
        <end position="75"/>
    </location>
</feature>
<dbReference type="EMBL" id="MTYH01000059">
    <property type="protein sequence ID" value="PNP41126.1"/>
    <property type="molecule type" value="Genomic_DNA"/>
</dbReference>
<dbReference type="PROSITE" id="PS50102">
    <property type="entry name" value="RRM"/>
    <property type="match status" value="1"/>
</dbReference>
<dbReference type="GO" id="GO:0045727">
    <property type="term" value="P:positive regulation of translation"/>
    <property type="evidence" value="ECO:0007669"/>
    <property type="project" value="TreeGrafter"/>
</dbReference>
<comment type="similarity">
    <text evidence="2">Belongs to the RENT3 family.</text>
</comment>
<keyword evidence="4" id="KW-0539">Nucleus</keyword>
<evidence type="ECO:0000259" key="7">
    <source>
        <dbReference type="PROSITE" id="PS50102"/>
    </source>
</evidence>
<dbReference type="InterPro" id="IPR039722">
    <property type="entry name" value="Upf3"/>
</dbReference>
<feature type="compositionally biased region" description="Low complexity" evidence="6">
    <location>
        <begin position="591"/>
        <end position="617"/>
    </location>
</feature>
<dbReference type="CDD" id="cd12455">
    <property type="entry name" value="RRM_like_Smg4_UPF3"/>
    <property type="match status" value="1"/>
</dbReference>
<dbReference type="Pfam" id="PF03467">
    <property type="entry name" value="Smg4_UPF3"/>
    <property type="match status" value="1"/>
</dbReference>
<proteinExistence type="inferred from homology"/>
<dbReference type="InterPro" id="IPR000504">
    <property type="entry name" value="RRM_dom"/>
</dbReference>
<dbReference type="GO" id="GO:0003729">
    <property type="term" value="F:mRNA binding"/>
    <property type="evidence" value="ECO:0007669"/>
    <property type="project" value="TreeGrafter"/>
</dbReference>
<feature type="compositionally biased region" description="Low complexity" evidence="6">
    <location>
        <begin position="488"/>
        <end position="505"/>
    </location>
</feature>
<name>A0A2K0T6H2_9HYPO</name>
<comment type="subcellular location">
    <subcellularLocation>
        <location evidence="1">Nucleus</location>
    </subcellularLocation>
</comment>
<feature type="compositionally biased region" description="Basic and acidic residues" evidence="6">
    <location>
        <begin position="424"/>
        <end position="433"/>
    </location>
</feature>
<feature type="region of interest" description="Disordered" evidence="6">
    <location>
        <begin position="578"/>
        <end position="650"/>
    </location>
</feature>
<feature type="compositionally biased region" description="Polar residues" evidence="6">
    <location>
        <begin position="1"/>
        <end position="15"/>
    </location>
</feature>
<evidence type="ECO:0000256" key="2">
    <source>
        <dbReference type="ARBA" id="ARBA00005991"/>
    </source>
</evidence>
<dbReference type="PANTHER" id="PTHR13112">
    <property type="entry name" value="UPF3 REGULATOR OF NONSENSE TRANSCRIPTS-LIKE PROTEIN"/>
    <property type="match status" value="1"/>
</dbReference>
<feature type="compositionally biased region" description="Basic and acidic residues" evidence="6">
    <location>
        <begin position="43"/>
        <end position="75"/>
    </location>
</feature>
<evidence type="ECO:0000313" key="8">
    <source>
        <dbReference type="EMBL" id="PNP41126.1"/>
    </source>
</evidence>
<feature type="compositionally biased region" description="Polar residues" evidence="6">
    <location>
        <begin position="630"/>
        <end position="641"/>
    </location>
</feature>
<dbReference type="CDD" id="cd00590">
    <property type="entry name" value="RRM_SF"/>
    <property type="match status" value="1"/>
</dbReference>
<feature type="domain" description="RRM" evidence="7">
    <location>
        <begin position="508"/>
        <end position="574"/>
    </location>
</feature>
<feature type="compositionally biased region" description="Basic and acidic residues" evidence="6">
    <location>
        <begin position="265"/>
        <end position="293"/>
    </location>
</feature>
<gene>
    <name evidence="8" type="ORF">TGAMA5MH_06996</name>
</gene>
<sequence>MSTQAPQVLSRRTNGAASAAANESAKNKSVAEGGASRPNKGKGAADRQNEARSATHDAESTKAPKTKTPHEGEKVIIRRLPPGLTEAELVSILGSEWAVGNGKVDWFSYAPGKVCNEISKPSRPSRAYLHVMRKDYIMPLSDIVRNATWEDARSTFNSPSLIGPPSLEMSVYKKVPGNKKRLDARQGTIDQDPEFMAFLEGLANPVQPKDITENEEVEDATETKVTTTPLIEYLKEKKANKQKEAAAAKSAKHSREGAATKGKSASKEEDGSKKKGKESKSSKSEKAAPKEPVKILTKKATAVEQSAEAAKPAASQAAAAETPALKSRRAGVSNAARMLQRDLGLSPGSAYRRARQDAAKAESSSKAATTDENKETSGAGKENQQASASAPIESANTQASAKAQQSTNSTSKSQQPARKARSGKNAEKTKTSEKSGQNAANTPPVILKKKPAVNHDTDSTKATAEAASATQQNSSKSATDAANGQKGGSAKSSTSQKKSAAASSSNATRGFVKHANSSQGITEPVLKQALEVFGTVTFIEVDKRKGFAYVDFSDHSGLAKAISASPISVAQGTVQVLERKDKKPAPAASGSSNTAAVATPSSATSNSAAPEKSSSSGRGRRGRGGKGAAKTNSNQPASANGTPIAATSGG</sequence>
<evidence type="ECO:0000256" key="6">
    <source>
        <dbReference type="SAM" id="MobiDB-lite"/>
    </source>
</evidence>
<evidence type="ECO:0000256" key="1">
    <source>
        <dbReference type="ARBA" id="ARBA00004123"/>
    </source>
</evidence>
<comment type="caution">
    <text evidence="8">The sequence shown here is derived from an EMBL/GenBank/DDBJ whole genome shotgun (WGS) entry which is preliminary data.</text>
</comment>
<dbReference type="InterPro" id="IPR012677">
    <property type="entry name" value="Nucleotide-bd_a/b_plait_sf"/>
</dbReference>
<dbReference type="Gene3D" id="3.30.70.330">
    <property type="match status" value="2"/>
</dbReference>
<dbReference type="Proteomes" id="UP000236546">
    <property type="component" value="Unassembled WGS sequence"/>
</dbReference>
<feature type="compositionally biased region" description="Low complexity" evidence="6">
    <location>
        <begin position="460"/>
        <end position="475"/>
    </location>
</feature>
<dbReference type="InterPro" id="IPR005120">
    <property type="entry name" value="UPF3_dom"/>
</dbReference>
<reference evidence="8 9" key="1">
    <citation type="submission" date="2017-02" db="EMBL/GenBank/DDBJ databases">
        <title>Genomes of Trichoderma spp. with biocontrol activity.</title>
        <authorList>
            <person name="Gardiner D."/>
            <person name="Kazan K."/>
            <person name="Vos C."/>
            <person name="Harvey P."/>
        </authorList>
    </citation>
    <scope>NUCLEOTIDE SEQUENCE [LARGE SCALE GENOMIC DNA]</scope>
    <source>
        <strain evidence="8 9">A5MH</strain>
    </source>
</reference>
<dbReference type="GO" id="GO:0005737">
    <property type="term" value="C:cytoplasm"/>
    <property type="evidence" value="ECO:0007669"/>
    <property type="project" value="TreeGrafter"/>
</dbReference>
<feature type="compositionally biased region" description="Low complexity" evidence="6">
    <location>
        <begin position="16"/>
        <end position="31"/>
    </location>
</feature>
<dbReference type="GO" id="GO:0005730">
    <property type="term" value="C:nucleolus"/>
    <property type="evidence" value="ECO:0007669"/>
    <property type="project" value="TreeGrafter"/>
</dbReference>
<dbReference type="GO" id="GO:0000184">
    <property type="term" value="P:nuclear-transcribed mRNA catabolic process, nonsense-mediated decay"/>
    <property type="evidence" value="ECO:0007669"/>
    <property type="project" value="UniProtKB-KW"/>
</dbReference>
<feature type="region of interest" description="Disordered" evidence="6">
    <location>
        <begin position="242"/>
        <end position="523"/>
    </location>
</feature>
<keyword evidence="3" id="KW-0866">Nonsense-mediated mRNA decay</keyword>
<dbReference type="PANTHER" id="PTHR13112:SF0">
    <property type="entry name" value="FI21285P1"/>
    <property type="match status" value="1"/>
</dbReference>
<dbReference type="SUPFAM" id="SSF54928">
    <property type="entry name" value="RNA-binding domain, RBD"/>
    <property type="match status" value="2"/>
</dbReference>
<organism evidence="8 9">
    <name type="scientific">Trichoderma gamsii</name>
    <dbReference type="NCBI Taxonomy" id="398673"/>
    <lineage>
        <taxon>Eukaryota</taxon>
        <taxon>Fungi</taxon>
        <taxon>Dikarya</taxon>
        <taxon>Ascomycota</taxon>
        <taxon>Pezizomycotina</taxon>
        <taxon>Sordariomycetes</taxon>
        <taxon>Hypocreomycetidae</taxon>
        <taxon>Hypocreales</taxon>
        <taxon>Hypocreaceae</taxon>
        <taxon>Trichoderma</taxon>
    </lineage>
</organism>
<feature type="compositionally biased region" description="Low complexity" evidence="6">
    <location>
        <begin position="302"/>
        <end position="324"/>
    </location>
</feature>
<dbReference type="InterPro" id="IPR035979">
    <property type="entry name" value="RBD_domain_sf"/>
</dbReference>
<protein>
    <recommendedName>
        <fullName evidence="7">RRM domain-containing protein</fullName>
    </recommendedName>
</protein>
<evidence type="ECO:0000313" key="9">
    <source>
        <dbReference type="Proteomes" id="UP000236546"/>
    </source>
</evidence>
<dbReference type="AlphaFoldDB" id="A0A2K0T6H2"/>
<feature type="compositionally biased region" description="Low complexity" evidence="6">
    <location>
        <begin position="404"/>
        <end position="415"/>
    </location>
</feature>
<evidence type="ECO:0000256" key="4">
    <source>
        <dbReference type="ARBA" id="ARBA00023242"/>
    </source>
</evidence>
<keyword evidence="5" id="KW-0694">RNA-binding</keyword>
<evidence type="ECO:0000256" key="5">
    <source>
        <dbReference type="PROSITE-ProRule" id="PRU00176"/>
    </source>
</evidence>